<evidence type="ECO:0000256" key="1">
    <source>
        <dbReference type="ARBA" id="ARBA00004202"/>
    </source>
</evidence>
<evidence type="ECO:0000256" key="5">
    <source>
        <dbReference type="ARBA" id="ARBA00022741"/>
    </source>
</evidence>
<keyword evidence="5" id="KW-0547">Nucleotide-binding</keyword>
<keyword evidence="3" id="KW-1003">Cell membrane</keyword>
<comment type="caution">
    <text evidence="11">The sequence shown here is derived from an EMBL/GenBank/DDBJ whole genome shotgun (WGS) entry which is preliminary data.</text>
</comment>
<evidence type="ECO:0000256" key="8">
    <source>
        <dbReference type="ARBA" id="ARBA00023065"/>
    </source>
</evidence>
<dbReference type="EMBL" id="JBHUEE010000001">
    <property type="protein sequence ID" value="MFD1716300.1"/>
    <property type="molecule type" value="Genomic_DNA"/>
</dbReference>
<evidence type="ECO:0000259" key="10">
    <source>
        <dbReference type="PROSITE" id="PS50893"/>
    </source>
</evidence>
<evidence type="ECO:0000256" key="4">
    <source>
        <dbReference type="ARBA" id="ARBA00022496"/>
    </source>
</evidence>
<dbReference type="SMART" id="SM00382">
    <property type="entry name" value="AAA"/>
    <property type="match status" value="1"/>
</dbReference>
<dbReference type="Gene3D" id="3.40.50.300">
    <property type="entry name" value="P-loop containing nucleotide triphosphate hydrolases"/>
    <property type="match status" value="1"/>
</dbReference>
<protein>
    <submittedName>
        <fullName evidence="11">ABC transporter ATP-binding protein</fullName>
    </submittedName>
</protein>
<proteinExistence type="predicted"/>
<dbReference type="PANTHER" id="PTHR42771:SF2">
    <property type="entry name" value="IRON(3+)-HYDROXAMATE IMPORT ATP-BINDING PROTEIN FHUC"/>
    <property type="match status" value="1"/>
</dbReference>
<dbReference type="InterPro" id="IPR027417">
    <property type="entry name" value="P-loop_NTPase"/>
</dbReference>
<dbReference type="PROSITE" id="PS50893">
    <property type="entry name" value="ABC_TRANSPORTER_2"/>
    <property type="match status" value="1"/>
</dbReference>
<name>A0ABW4KZ69_9MICO</name>
<reference evidence="12" key="1">
    <citation type="journal article" date="2019" name="Int. J. Syst. Evol. Microbiol.">
        <title>The Global Catalogue of Microorganisms (GCM) 10K type strain sequencing project: providing services to taxonomists for standard genome sequencing and annotation.</title>
        <authorList>
            <consortium name="The Broad Institute Genomics Platform"/>
            <consortium name="The Broad Institute Genome Sequencing Center for Infectious Disease"/>
            <person name="Wu L."/>
            <person name="Ma J."/>
        </authorList>
    </citation>
    <scope>NUCLEOTIDE SEQUENCE [LARGE SCALE GENOMIC DNA]</scope>
    <source>
        <strain evidence="12">JCM 17130</strain>
    </source>
</reference>
<evidence type="ECO:0000256" key="7">
    <source>
        <dbReference type="ARBA" id="ARBA00023004"/>
    </source>
</evidence>
<feature type="domain" description="ABC transporter" evidence="10">
    <location>
        <begin position="22"/>
        <end position="257"/>
    </location>
</feature>
<dbReference type="InterPro" id="IPR003593">
    <property type="entry name" value="AAA+_ATPase"/>
</dbReference>
<keyword evidence="4" id="KW-0410">Iron transport</keyword>
<dbReference type="Proteomes" id="UP001597277">
    <property type="component" value="Unassembled WGS sequence"/>
</dbReference>
<gene>
    <name evidence="11" type="ORF">ACFSE6_00495</name>
</gene>
<dbReference type="GO" id="GO:0005524">
    <property type="term" value="F:ATP binding"/>
    <property type="evidence" value="ECO:0007669"/>
    <property type="project" value="UniProtKB-KW"/>
</dbReference>
<keyword evidence="8" id="KW-0406">Ion transport</keyword>
<keyword evidence="9" id="KW-0472">Membrane</keyword>
<dbReference type="PROSITE" id="PS00211">
    <property type="entry name" value="ABC_TRANSPORTER_1"/>
    <property type="match status" value="1"/>
</dbReference>
<accession>A0ABW4KZ69</accession>
<dbReference type="InterPro" id="IPR003439">
    <property type="entry name" value="ABC_transporter-like_ATP-bd"/>
</dbReference>
<evidence type="ECO:0000256" key="6">
    <source>
        <dbReference type="ARBA" id="ARBA00022840"/>
    </source>
</evidence>
<sequence length="277" mass="29539">MPDRSPALEAGALPGQTNRCPLRAVGVTAGYGPRTVLDDVDLQIGHGRITTIVGPNGCGKSTLLRVLGRLLTPRAGHVELEGEPIRSLRARELARRLALLPQSPVAPEGMTVGDLVERGRQPHRPWYRPWSTVDAAIAEQAMAATGVADLADRPLEELSGGQRQRAWIAMTLAQQTGVVLLDEPTTHLDLAHAVDVLDLVVRLRREGKTVVVVLHDLALAARYSDHVVVMKDGAVHAEGGPAEVLDAGMLADVFGLRAHVFPDPVDALPTVIPVGHA</sequence>
<evidence type="ECO:0000256" key="9">
    <source>
        <dbReference type="ARBA" id="ARBA00023136"/>
    </source>
</evidence>
<dbReference type="InterPro" id="IPR017871">
    <property type="entry name" value="ABC_transporter-like_CS"/>
</dbReference>
<keyword evidence="2" id="KW-0813">Transport</keyword>
<evidence type="ECO:0000313" key="11">
    <source>
        <dbReference type="EMBL" id="MFD1716300.1"/>
    </source>
</evidence>
<organism evidence="11 12">
    <name type="scientific">Georgenia deserti</name>
    <dbReference type="NCBI Taxonomy" id="2093781"/>
    <lineage>
        <taxon>Bacteria</taxon>
        <taxon>Bacillati</taxon>
        <taxon>Actinomycetota</taxon>
        <taxon>Actinomycetes</taxon>
        <taxon>Micrococcales</taxon>
        <taxon>Bogoriellaceae</taxon>
        <taxon>Georgenia</taxon>
    </lineage>
</organism>
<dbReference type="RefSeq" id="WP_388001749.1">
    <property type="nucleotide sequence ID" value="NZ_JBHUEE010000001.1"/>
</dbReference>
<evidence type="ECO:0000256" key="2">
    <source>
        <dbReference type="ARBA" id="ARBA00022448"/>
    </source>
</evidence>
<dbReference type="PANTHER" id="PTHR42771">
    <property type="entry name" value="IRON(3+)-HYDROXAMATE IMPORT ATP-BINDING PROTEIN FHUC"/>
    <property type="match status" value="1"/>
</dbReference>
<dbReference type="InterPro" id="IPR051535">
    <property type="entry name" value="Siderophore_ABC-ATPase"/>
</dbReference>
<evidence type="ECO:0000256" key="3">
    <source>
        <dbReference type="ARBA" id="ARBA00022475"/>
    </source>
</evidence>
<dbReference type="CDD" id="cd03214">
    <property type="entry name" value="ABC_Iron-Siderophores_B12_Hemin"/>
    <property type="match status" value="1"/>
</dbReference>
<keyword evidence="12" id="KW-1185">Reference proteome</keyword>
<keyword evidence="7" id="KW-0408">Iron</keyword>
<dbReference type="SUPFAM" id="SSF52540">
    <property type="entry name" value="P-loop containing nucleoside triphosphate hydrolases"/>
    <property type="match status" value="1"/>
</dbReference>
<dbReference type="Pfam" id="PF00005">
    <property type="entry name" value="ABC_tran"/>
    <property type="match status" value="1"/>
</dbReference>
<evidence type="ECO:0000313" key="12">
    <source>
        <dbReference type="Proteomes" id="UP001597277"/>
    </source>
</evidence>
<keyword evidence="6 11" id="KW-0067">ATP-binding</keyword>
<comment type="subcellular location">
    <subcellularLocation>
        <location evidence="1">Cell membrane</location>
        <topology evidence="1">Peripheral membrane protein</topology>
    </subcellularLocation>
</comment>